<dbReference type="Proteomes" id="UP000074914">
    <property type="component" value="Chromosome"/>
</dbReference>
<name>A0A127Q7L4_9BURK</name>
<dbReference type="OrthoDB" id="5654021at2"/>
<proteinExistence type="predicted"/>
<keyword evidence="5" id="KW-1185">Reference proteome</keyword>
<dbReference type="AlphaFoldDB" id="A0A127Q7L4"/>
<evidence type="ECO:0000256" key="1">
    <source>
        <dbReference type="SAM" id="Phobius"/>
    </source>
</evidence>
<evidence type="ECO:0000313" key="5">
    <source>
        <dbReference type="Proteomes" id="UP000074914"/>
    </source>
</evidence>
<feature type="transmembrane region" description="Helical" evidence="1">
    <location>
        <begin position="40"/>
        <end position="64"/>
    </location>
</feature>
<keyword evidence="1" id="KW-1133">Transmembrane helix</keyword>
<dbReference type="KEGG" id="cpra:CPter91_3670"/>
<keyword evidence="1" id="KW-0812">Transmembrane</keyword>
<feature type="transmembrane region" description="Helical" evidence="1">
    <location>
        <begin position="7"/>
        <end position="34"/>
    </location>
</feature>
<sequence>MAGWVMWMLAAGVLIVAELATTTLYLLMVAIGLLMGGVAALLGLGIEWQLLVAAVVALAATYLLRRSRFGKRSRVKAERDPNVSMDIGQSVTVDQWQHDAATDGAGGEFTARIRYRGAMWDVELAPTATARSGLFYIQEIRGSRLIVGNSPDQH</sequence>
<protein>
    <submittedName>
        <fullName evidence="2">NfeD-like C-terminal, partner-binding family protein</fullName>
    </submittedName>
</protein>
<evidence type="ECO:0000313" key="2">
    <source>
        <dbReference type="EMBL" id="AMP05991.1"/>
    </source>
</evidence>
<organism evidence="2 4">
    <name type="scientific">Collimonas pratensis</name>
    <dbReference type="NCBI Taxonomy" id="279113"/>
    <lineage>
        <taxon>Bacteria</taxon>
        <taxon>Pseudomonadati</taxon>
        <taxon>Pseudomonadota</taxon>
        <taxon>Betaproteobacteria</taxon>
        <taxon>Burkholderiales</taxon>
        <taxon>Oxalobacteraceae</taxon>
        <taxon>Collimonas</taxon>
    </lineage>
</organism>
<dbReference type="PATRIC" id="fig|279113.10.peg.3697"/>
<dbReference type="EMBL" id="CP013236">
    <property type="protein sequence ID" value="AMP15928.1"/>
    <property type="molecule type" value="Genomic_DNA"/>
</dbReference>
<accession>A0A127Q7L4</accession>
<evidence type="ECO:0000313" key="4">
    <source>
        <dbReference type="Proteomes" id="UP000074561"/>
    </source>
</evidence>
<dbReference type="RefSeq" id="WP_061942243.1">
    <property type="nucleotide sequence ID" value="NZ_CP013234.1"/>
</dbReference>
<reference evidence="4 5" key="1">
    <citation type="submission" date="2015-11" db="EMBL/GenBank/DDBJ databases">
        <title>Exploring the genomic traits of fungus-feeding bacterial genus Collimonas.</title>
        <authorList>
            <person name="Song C."/>
            <person name="Schmidt R."/>
            <person name="de Jager V."/>
            <person name="Krzyzanowska D."/>
            <person name="Jongedijk E."/>
            <person name="Cankar K."/>
            <person name="Beekwilder J."/>
            <person name="van Veen A."/>
            <person name="de Boer W."/>
            <person name="van Veen J.A."/>
            <person name="Garbeva P."/>
        </authorList>
    </citation>
    <scope>NUCLEOTIDE SEQUENCE [LARGE SCALE GENOMIC DNA]</scope>
    <source>
        <strain evidence="3 5">Ter291</strain>
        <strain evidence="2 4">Ter91</strain>
    </source>
</reference>
<dbReference type="STRING" id="279113.CPter91_3670"/>
<keyword evidence="1" id="KW-0472">Membrane</keyword>
<evidence type="ECO:0000313" key="3">
    <source>
        <dbReference type="EMBL" id="AMP15928.1"/>
    </source>
</evidence>
<gene>
    <name evidence="3" type="ORF">CPter291_3694</name>
    <name evidence="2" type="ORF">CPter91_3670</name>
</gene>
<dbReference type="Proteomes" id="UP000074561">
    <property type="component" value="Chromosome"/>
</dbReference>
<dbReference type="EMBL" id="CP013234">
    <property type="protein sequence ID" value="AMP05991.1"/>
    <property type="molecule type" value="Genomic_DNA"/>
</dbReference>